<gene>
    <name evidence="7" type="ORF">Tco_0801019</name>
</gene>
<feature type="compositionally biased region" description="Basic and acidic residues" evidence="3">
    <location>
        <begin position="163"/>
        <end position="183"/>
    </location>
</feature>
<proteinExistence type="predicted"/>
<feature type="signal peptide" evidence="4">
    <location>
        <begin position="1"/>
        <end position="19"/>
    </location>
</feature>
<comment type="caution">
    <text evidence="7">The sequence shown here is derived from an EMBL/GenBank/DDBJ whole genome shotgun (WGS) entry which is preliminary data.</text>
</comment>
<organism evidence="7 8">
    <name type="scientific">Tanacetum coccineum</name>
    <dbReference type="NCBI Taxonomy" id="301880"/>
    <lineage>
        <taxon>Eukaryota</taxon>
        <taxon>Viridiplantae</taxon>
        <taxon>Streptophyta</taxon>
        <taxon>Embryophyta</taxon>
        <taxon>Tracheophyta</taxon>
        <taxon>Spermatophyta</taxon>
        <taxon>Magnoliopsida</taxon>
        <taxon>eudicotyledons</taxon>
        <taxon>Gunneridae</taxon>
        <taxon>Pentapetalae</taxon>
        <taxon>asterids</taxon>
        <taxon>campanulids</taxon>
        <taxon>Asterales</taxon>
        <taxon>Asteraceae</taxon>
        <taxon>Asteroideae</taxon>
        <taxon>Anthemideae</taxon>
        <taxon>Anthemidinae</taxon>
        <taxon>Tanacetum</taxon>
    </lineage>
</organism>
<dbReference type="InterPro" id="IPR039537">
    <property type="entry name" value="Retrotran_Ty1/copia-like"/>
</dbReference>
<reference evidence="7" key="2">
    <citation type="submission" date="2022-01" db="EMBL/GenBank/DDBJ databases">
        <authorList>
            <person name="Yamashiro T."/>
            <person name="Shiraishi A."/>
            <person name="Satake H."/>
            <person name="Nakayama K."/>
        </authorList>
    </citation>
    <scope>NUCLEOTIDE SEQUENCE</scope>
</reference>
<feature type="domain" description="Reverse transcriptase Ty1/copia-type" evidence="5">
    <location>
        <begin position="233"/>
        <end position="350"/>
    </location>
</feature>
<evidence type="ECO:0000256" key="2">
    <source>
        <dbReference type="ARBA" id="ARBA00022801"/>
    </source>
</evidence>
<feature type="chain" id="PRO_5045830863" evidence="4">
    <location>
        <begin position="20"/>
        <end position="350"/>
    </location>
</feature>
<dbReference type="InterPro" id="IPR013103">
    <property type="entry name" value="RVT_2"/>
</dbReference>
<keyword evidence="2" id="KW-0378">Hydrolase</keyword>
<sequence>MLIFSKAPLFLWAEEVATACYTQNRSLIRKRHNKTPYELLHNKKPNLSYLHVFGALCYPTNDSEDLGKLKPKADIGIFVRYAPTKKAFRIYNKRTRLIIETIHVTFNELTVMASEQFSSRLGPQLLTPRTLSSGLFLNPPQSVVSPVPAVTARRPADLTSVEESLKTPHFHDDPLYETHHEDSTSQGSSSKVRPSHTPLELFGKWTKNHPLANVIGDPSRSVSIRKELKTDEEGIDFEESFAPVARIEAIRIFIANAANKNMTIYQMDVKTDFLNGELRKVVYVSQPKGFVDQDKPNHVYKLKKALYGLKQAPRVWYDMRSSFLLSQEFSKGAVDPTLFTRKAGRDILLV</sequence>
<keyword evidence="4" id="KW-0732">Signal</keyword>
<dbReference type="InterPro" id="IPR057670">
    <property type="entry name" value="SH3_retrovirus"/>
</dbReference>
<feature type="region of interest" description="Disordered" evidence="3">
    <location>
        <begin position="155"/>
        <end position="195"/>
    </location>
</feature>
<evidence type="ECO:0000259" key="5">
    <source>
        <dbReference type="Pfam" id="PF07727"/>
    </source>
</evidence>
<keyword evidence="1" id="KW-0479">Metal-binding</keyword>
<dbReference type="Proteomes" id="UP001151760">
    <property type="component" value="Unassembled WGS sequence"/>
</dbReference>
<evidence type="ECO:0000259" key="6">
    <source>
        <dbReference type="Pfam" id="PF25597"/>
    </source>
</evidence>
<accession>A0ABQ4ZXH7</accession>
<dbReference type="PANTHER" id="PTHR42648">
    <property type="entry name" value="TRANSPOSASE, PUTATIVE-RELATED"/>
    <property type="match status" value="1"/>
</dbReference>
<evidence type="ECO:0000313" key="8">
    <source>
        <dbReference type="Proteomes" id="UP001151760"/>
    </source>
</evidence>
<evidence type="ECO:0000313" key="7">
    <source>
        <dbReference type="EMBL" id="GJS94051.1"/>
    </source>
</evidence>
<protein>
    <submittedName>
        <fullName evidence="7">Retrovirus-related pol polyprotein from transposon TNT 1-94</fullName>
    </submittedName>
</protein>
<evidence type="ECO:0000256" key="4">
    <source>
        <dbReference type="SAM" id="SignalP"/>
    </source>
</evidence>
<dbReference type="Pfam" id="PF25597">
    <property type="entry name" value="SH3_retrovirus"/>
    <property type="match status" value="1"/>
</dbReference>
<dbReference type="Pfam" id="PF07727">
    <property type="entry name" value="RVT_2"/>
    <property type="match status" value="1"/>
</dbReference>
<reference evidence="7" key="1">
    <citation type="journal article" date="2022" name="Int. J. Mol. Sci.">
        <title>Draft Genome of Tanacetum Coccineum: Genomic Comparison of Closely Related Tanacetum-Family Plants.</title>
        <authorList>
            <person name="Yamashiro T."/>
            <person name="Shiraishi A."/>
            <person name="Nakayama K."/>
            <person name="Satake H."/>
        </authorList>
    </citation>
    <scope>NUCLEOTIDE SEQUENCE</scope>
</reference>
<dbReference type="PANTHER" id="PTHR42648:SF32">
    <property type="entry name" value="RIBONUCLEASE H-LIKE DOMAIN, GAG-PRE-INTEGRASE DOMAIN PROTEIN-RELATED"/>
    <property type="match status" value="1"/>
</dbReference>
<name>A0ABQ4ZXH7_9ASTR</name>
<feature type="domain" description="Retroviral polymerase SH3-like" evidence="6">
    <location>
        <begin position="56"/>
        <end position="111"/>
    </location>
</feature>
<evidence type="ECO:0000256" key="3">
    <source>
        <dbReference type="SAM" id="MobiDB-lite"/>
    </source>
</evidence>
<keyword evidence="8" id="KW-1185">Reference proteome</keyword>
<dbReference type="EMBL" id="BQNB010011702">
    <property type="protein sequence ID" value="GJS94051.1"/>
    <property type="molecule type" value="Genomic_DNA"/>
</dbReference>
<evidence type="ECO:0000256" key="1">
    <source>
        <dbReference type="ARBA" id="ARBA00022723"/>
    </source>
</evidence>